<comment type="similarity">
    <text evidence="9">Belongs to the 'phage' integrase family. XerC subfamily.</text>
</comment>
<dbReference type="PANTHER" id="PTHR30349">
    <property type="entry name" value="PHAGE INTEGRASE-RELATED"/>
    <property type="match status" value="1"/>
</dbReference>
<dbReference type="CDD" id="cd00798">
    <property type="entry name" value="INT_XerDC_C"/>
    <property type="match status" value="1"/>
</dbReference>
<keyword evidence="6 9" id="KW-0238">DNA-binding</keyword>
<dbReference type="Gene3D" id="1.10.150.130">
    <property type="match status" value="1"/>
</dbReference>
<dbReference type="SUPFAM" id="SSF47823">
    <property type="entry name" value="lambda integrase-like, N-terminal domain"/>
    <property type="match status" value="1"/>
</dbReference>
<dbReference type="PROSITE" id="PS51900">
    <property type="entry name" value="CB"/>
    <property type="match status" value="1"/>
</dbReference>
<feature type="domain" description="Tyr recombinase" evidence="11">
    <location>
        <begin position="127"/>
        <end position="309"/>
    </location>
</feature>
<keyword evidence="2 9" id="KW-0963">Cytoplasm</keyword>
<protein>
    <recommendedName>
        <fullName evidence="9">Tyrosine recombinase XerC</fullName>
    </recommendedName>
</protein>
<dbReference type="Pfam" id="PF02899">
    <property type="entry name" value="Phage_int_SAM_1"/>
    <property type="match status" value="1"/>
</dbReference>
<dbReference type="RefSeq" id="WP_236118188.1">
    <property type="nucleotide sequence ID" value="NZ_JAKGSI010000002.1"/>
</dbReference>
<feature type="domain" description="Core-binding (CB)" evidence="12">
    <location>
        <begin position="25"/>
        <end position="106"/>
    </location>
</feature>
<feature type="active site" evidence="9">
    <location>
        <position position="287"/>
    </location>
</feature>
<feature type="active site" evidence="9">
    <location>
        <position position="264"/>
    </location>
</feature>
<dbReference type="InterPro" id="IPR004107">
    <property type="entry name" value="Integrase_SAM-like_N"/>
</dbReference>
<keyword evidence="8 9" id="KW-0131">Cell cycle</keyword>
<evidence type="ECO:0000256" key="10">
    <source>
        <dbReference type="SAM" id="MobiDB-lite"/>
    </source>
</evidence>
<dbReference type="PROSITE" id="PS51898">
    <property type="entry name" value="TYR_RECOMBINASE"/>
    <property type="match status" value="1"/>
</dbReference>
<dbReference type="GO" id="GO:0006313">
    <property type="term" value="P:DNA transposition"/>
    <property type="evidence" value="ECO:0007669"/>
    <property type="project" value="UniProtKB-UniRule"/>
</dbReference>
<dbReference type="InterPro" id="IPR023009">
    <property type="entry name" value="Tyrosine_recombinase_XerC/XerD"/>
</dbReference>
<dbReference type="Gene3D" id="1.10.443.10">
    <property type="entry name" value="Intergrase catalytic core"/>
    <property type="match status" value="1"/>
</dbReference>
<comment type="subunit">
    <text evidence="9">Forms a cyclic heterotetrameric complex composed of two molecules of XerC and two molecules of XerD.</text>
</comment>
<evidence type="ECO:0000313" key="14">
    <source>
        <dbReference type="Proteomes" id="UP001139336"/>
    </source>
</evidence>
<dbReference type="InterPro" id="IPR050090">
    <property type="entry name" value="Tyrosine_recombinase_XerCD"/>
</dbReference>
<feature type="region of interest" description="Disordered" evidence="10">
    <location>
        <begin position="1"/>
        <end position="23"/>
    </location>
</feature>
<proteinExistence type="inferred from homology"/>
<evidence type="ECO:0000256" key="5">
    <source>
        <dbReference type="ARBA" id="ARBA00022908"/>
    </source>
</evidence>
<reference evidence="13" key="1">
    <citation type="submission" date="2022-01" db="EMBL/GenBank/DDBJ databases">
        <title>Corynebacterium sp. nov isolated from isolated from the feces of the greater white-fronted geese (Anser albifrons) at Poyang Lake, PR China.</title>
        <authorList>
            <person name="Liu Q."/>
        </authorList>
    </citation>
    <scope>NUCLEOTIDE SEQUENCE</scope>
    <source>
        <strain evidence="13">JCM 32435</strain>
    </source>
</reference>
<dbReference type="EMBL" id="JAKGSI010000002">
    <property type="protein sequence ID" value="MCF4006383.1"/>
    <property type="molecule type" value="Genomic_DNA"/>
</dbReference>
<dbReference type="InterPro" id="IPR010998">
    <property type="entry name" value="Integrase_recombinase_N"/>
</dbReference>
<dbReference type="AlphaFoldDB" id="A0A9X1QR95"/>
<dbReference type="GO" id="GO:0005737">
    <property type="term" value="C:cytoplasm"/>
    <property type="evidence" value="ECO:0007669"/>
    <property type="project" value="UniProtKB-SubCell"/>
</dbReference>
<evidence type="ECO:0000256" key="2">
    <source>
        <dbReference type="ARBA" id="ARBA00022490"/>
    </source>
</evidence>
<evidence type="ECO:0000259" key="12">
    <source>
        <dbReference type="PROSITE" id="PS51900"/>
    </source>
</evidence>
<dbReference type="InterPro" id="IPR002104">
    <property type="entry name" value="Integrase_catalytic"/>
</dbReference>
<feature type="active site" description="O-(3'-phospho-DNA)-tyrosine intermediate" evidence="9">
    <location>
        <position position="296"/>
    </location>
</feature>
<sequence>MGESTTRAVPKQRSAPPSLASRGAARLEPAIEEFGEYEKLVKGRSPATVRGYCSDLRTLLPFAETFNDLSLEVLRAWLADALRSGKSRATLARRTAAARALSTWAVKQGFLDKDVAARLAHPTAHRALPRVLNETQAQEVVSHTPSPEGPERLRDTAMLELLYASGMRVAELCGLDLGDVRLEQRTARVVGKGNKERTVPFGEPAAEALDAWIREGRAEFAEAGEKALFVGVRGKRIDPRQVRRVVHRSAEANGAGDLSPHGLRHSAATHVLEGGADLRIVQDMLGHSSLQTTQIYTHVNAERLKEVYRRAHPRA</sequence>
<dbReference type="GO" id="GO:0051301">
    <property type="term" value="P:cell division"/>
    <property type="evidence" value="ECO:0007669"/>
    <property type="project" value="UniProtKB-KW"/>
</dbReference>
<evidence type="ECO:0000256" key="7">
    <source>
        <dbReference type="ARBA" id="ARBA00023172"/>
    </source>
</evidence>
<evidence type="ECO:0000256" key="1">
    <source>
        <dbReference type="ARBA" id="ARBA00004496"/>
    </source>
</evidence>
<keyword evidence="14" id="KW-1185">Reference proteome</keyword>
<evidence type="ECO:0000313" key="13">
    <source>
        <dbReference type="EMBL" id="MCF4006383.1"/>
    </source>
</evidence>
<evidence type="ECO:0000256" key="6">
    <source>
        <dbReference type="ARBA" id="ARBA00023125"/>
    </source>
</evidence>
<feature type="active site" evidence="9">
    <location>
        <position position="261"/>
    </location>
</feature>
<feature type="active site" evidence="9">
    <location>
        <position position="192"/>
    </location>
</feature>
<dbReference type="GO" id="GO:0003677">
    <property type="term" value="F:DNA binding"/>
    <property type="evidence" value="ECO:0007669"/>
    <property type="project" value="UniProtKB-UniRule"/>
</dbReference>
<evidence type="ECO:0000256" key="4">
    <source>
        <dbReference type="ARBA" id="ARBA00022829"/>
    </source>
</evidence>
<dbReference type="Proteomes" id="UP001139336">
    <property type="component" value="Unassembled WGS sequence"/>
</dbReference>
<feature type="active site" evidence="9">
    <location>
        <position position="168"/>
    </location>
</feature>
<comment type="subcellular location">
    <subcellularLocation>
        <location evidence="1 9">Cytoplasm</location>
    </subcellularLocation>
</comment>
<accession>A0A9X1QR95</accession>
<dbReference type="SUPFAM" id="SSF56349">
    <property type="entry name" value="DNA breaking-rejoining enzymes"/>
    <property type="match status" value="1"/>
</dbReference>
<evidence type="ECO:0000256" key="8">
    <source>
        <dbReference type="ARBA" id="ARBA00023306"/>
    </source>
</evidence>
<comment type="function">
    <text evidence="9">Site-specific tyrosine recombinase, which acts by catalyzing the cutting and rejoining of the recombining DNA molecules. The XerC-XerD complex is essential to convert dimers of the bacterial chromosome into monomers to permit their segregation at cell division. It also contributes to the segregational stability of plasmids.</text>
</comment>
<gene>
    <name evidence="9" type="primary">xerC</name>
    <name evidence="13" type="ORF">L1O03_04200</name>
</gene>
<keyword evidence="5 9" id="KW-0229">DNA integration</keyword>
<name>A0A9X1QR95_9CORY</name>
<dbReference type="Pfam" id="PF00589">
    <property type="entry name" value="Phage_integrase"/>
    <property type="match status" value="1"/>
</dbReference>
<evidence type="ECO:0000259" key="11">
    <source>
        <dbReference type="PROSITE" id="PS51898"/>
    </source>
</evidence>
<evidence type="ECO:0000256" key="3">
    <source>
        <dbReference type="ARBA" id="ARBA00022618"/>
    </source>
</evidence>
<dbReference type="PANTHER" id="PTHR30349:SF77">
    <property type="entry name" value="TYROSINE RECOMBINASE XERC"/>
    <property type="match status" value="1"/>
</dbReference>
<organism evidence="13 14">
    <name type="scientific">Corynebacterium uropygiale</name>
    <dbReference type="NCBI Taxonomy" id="1775911"/>
    <lineage>
        <taxon>Bacteria</taxon>
        <taxon>Bacillati</taxon>
        <taxon>Actinomycetota</taxon>
        <taxon>Actinomycetes</taxon>
        <taxon>Mycobacteriales</taxon>
        <taxon>Corynebacteriaceae</taxon>
        <taxon>Corynebacterium</taxon>
    </lineage>
</organism>
<dbReference type="InterPro" id="IPR013762">
    <property type="entry name" value="Integrase-like_cat_sf"/>
</dbReference>
<comment type="caution">
    <text evidence="13">The sequence shown here is derived from an EMBL/GenBank/DDBJ whole genome shotgun (WGS) entry which is preliminary data.</text>
</comment>
<keyword evidence="4 9" id="KW-0159">Chromosome partition</keyword>
<evidence type="ECO:0000256" key="9">
    <source>
        <dbReference type="HAMAP-Rule" id="MF_01808"/>
    </source>
</evidence>
<dbReference type="InterPro" id="IPR011010">
    <property type="entry name" value="DNA_brk_join_enz"/>
</dbReference>
<dbReference type="InterPro" id="IPR044068">
    <property type="entry name" value="CB"/>
</dbReference>
<keyword evidence="3 9" id="KW-0132">Cell division</keyword>
<dbReference type="GO" id="GO:0007059">
    <property type="term" value="P:chromosome segregation"/>
    <property type="evidence" value="ECO:0007669"/>
    <property type="project" value="UniProtKB-UniRule"/>
</dbReference>
<dbReference type="HAMAP" id="MF_01808">
    <property type="entry name" value="Recomb_XerC_XerD"/>
    <property type="match status" value="1"/>
</dbReference>
<keyword evidence="7 9" id="KW-0233">DNA recombination</keyword>
<dbReference type="GO" id="GO:0009037">
    <property type="term" value="F:tyrosine-based site-specific recombinase activity"/>
    <property type="evidence" value="ECO:0007669"/>
    <property type="project" value="UniProtKB-UniRule"/>
</dbReference>